<dbReference type="InterPro" id="IPR036291">
    <property type="entry name" value="NAD(P)-bd_dom_sf"/>
</dbReference>
<evidence type="ECO:0000313" key="10">
    <source>
        <dbReference type="EMBL" id="CAE8582964.1"/>
    </source>
</evidence>
<reference evidence="10" key="1">
    <citation type="submission" date="2021-02" db="EMBL/GenBank/DDBJ databases">
        <authorList>
            <person name="Dougan E. K."/>
            <person name="Rhodes N."/>
            <person name="Thang M."/>
            <person name="Chan C."/>
        </authorList>
    </citation>
    <scope>NUCLEOTIDE SEQUENCE</scope>
</reference>
<feature type="domain" description="Glucose-6-phosphate dehydrogenase NAD-binding" evidence="8">
    <location>
        <begin position="31"/>
        <end position="214"/>
    </location>
</feature>
<dbReference type="GO" id="GO:0050661">
    <property type="term" value="F:NADP binding"/>
    <property type="evidence" value="ECO:0007669"/>
    <property type="project" value="InterPro"/>
</dbReference>
<evidence type="ECO:0000256" key="7">
    <source>
        <dbReference type="SAM" id="MobiDB-lite"/>
    </source>
</evidence>
<sequence length="1546" mass="169209">APVSPLDYVLKHSSISVVQLRVDVENHYTLVIVGAAGDLAKKKTFPSLFQLHLGRLLPGNTSILGVDDPKFHADVTGADDFWEKRVGPFLEKEKGWVPEDLQEFRDRLDFVHVEMDKLETVQALDIRLRKAAEGRAKDNRIFYLALPSFLFAKTVEQIKSSCWSETGFNRVIVEKPFGKNGREAKVLSDSLKCNLDETEIFRMDHYLAKTLVLNLLTLRFANRELGHLFHQFHIANVRITFKESIGVHGRAGYFDGYGIIRDIMQNHLMQVLTLVAMEAPASLEAEDVRDEKVKVLKQIRAIDPRDCVTGQYDGYQDDPAIQEINMKKGHKSRCPTFAVAVLYLDNERWSGVPFIMKAGKGLEAQHTIVRLQFKKAPPNSLFGEQPQNELVIRIQPNEAIYYKILAKMPGLSQRANTKAKDVEQTVLDLVSLPVLRGAMLACSKLGQGFLLLAAAALPSVQPDCQARQVLQVAGLWEAAREDVENKAPEGLQCPGFNLEESCCHSLPIQRVSAWMEMSTRHHLEQLESLTGSLAHALGMLEQITSNQAAEGCGPIAQGLIMPRIEAIQVLKPRVEATLELVAHLVLSGVCSFCFPEMPEDGDDTKAPLASARDGPAAREIAMLVMATESFQDQISESDARLALSDPERRCVPEYVVGLQLGSPVRDAEGVMEAVGRIRTWSLDRRMLSSKLARDAMAQDHFDDDFFETAERLLGVVLAPPARLAHQLSLITMSYDRRYHWSTDRTVARLLWGSPADQCSSGIDETSAAEAMAPPPPPSPKKSAESRAVDEADPTDDPGAAFGLVILISNQTSSQTVEELLTRLEGQRLLILEDTCGTALEALGQNCHGGGPEQKRCLHPVHVAEVAVEMKGTREALAQPHVAWRRHGATRSIAHSAWELAKSLWGDECSAWLADFRPASACSGPPLAAAVKAVPGARLSIVRDMAGLLDINFEEPEPSSAVKADSAEDPSRSSLTWPQDTPLAARLAEYVDFHRRGVAALADPEAEKPQVLVFVCQPYGQCGGHGDRLNGIVTAFLLAVLTNRVFLLDSENPLPMQLLLEPRAIDWQVRGSILATAGLRHHSYHDKRQQFEADLLRIASYPEQLLVVSTNYRMIRSLFEAPDLVERARELGLPDRAPAFLVAEIFDMLFAPTPVLRQELSRFRRELGPLEDGRFIAVHLREGLSVRNRETSKTAQDVCAQLAQIGLVGGGSVVFISCVVFISGPEPGQGRTCVRGEFCDMTGTRGRDLDSWDRLAVMESCGGNFAEGFPRGGFTEGVVTFQSTTSDTSCATVAANEMQFVSSNFGCERVTASAGSYKLCFCTPRGAGVSCQLANDFSFDTGTMVVQGPLRNQARKCVFGYRCWAEDIQGVGLADGDLILVLDKCRMPQTSTAAGNMTIRGIAGLTPGAGVPAYGTDGSQYLLAETVLAIAGTYRMCWCRPSLSATGCGITDSFAADIGGITVVTPALRLLRRCVRGQTCAIIDLEGFGLADGDAVHVLHFCPDKPNYGIFQEDVPPTGVFIDGWPHKGLSLPAEIGGTSVSWGWKW</sequence>
<evidence type="ECO:0000256" key="6">
    <source>
        <dbReference type="ARBA" id="ARBA00023277"/>
    </source>
</evidence>
<keyword evidence="3" id="KW-0313">Glucose metabolism</keyword>
<feature type="region of interest" description="Disordered" evidence="7">
    <location>
        <begin position="760"/>
        <end position="794"/>
    </location>
</feature>
<evidence type="ECO:0000259" key="9">
    <source>
        <dbReference type="Pfam" id="PF02781"/>
    </source>
</evidence>
<comment type="pathway">
    <text evidence="1">Carbohydrate degradation; pentose phosphate pathway; D-ribulose 5-phosphate from D-glucose 6-phosphate (oxidative stage): step 1/3.</text>
</comment>
<evidence type="ECO:0000313" key="11">
    <source>
        <dbReference type="Proteomes" id="UP000654075"/>
    </source>
</evidence>
<dbReference type="GO" id="GO:0004345">
    <property type="term" value="F:glucose-6-phosphate dehydrogenase activity"/>
    <property type="evidence" value="ECO:0007669"/>
    <property type="project" value="UniProtKB-EC"/>
</dbReference>
<dbReference type="PANTHER" id="PTHR23429:SF0">
    <property type="entry name" value="GLUCOSE-6-PHOSPHATE 1-DEHYDROGENASE"/>
    <property type="match status" value="1"/>
</dbReference>
<evidence type="ECO:0000256" key="1">
    <source>
        <dbReference type="ARBA" id="ARBA00004937"/>
    </source>
</evidence>
<proteinExistence type="predicted"/>
<dbReference type="Pfam" id="PF00479">
    <property type="entry name" value="G6PD_N"/>
    <property type="match status" value="1"/>
</dbReference>
<dbReference type="PANTHER" id="PTHR23429">
    <property type="entry name" value="GLUCOSE-6-PHOSPHATE 1-DEHYDROGENASE G6PD"/>
    <property type="match status" value="1"/>
</dbReference>
<keyword evidence="6" id="KW-0119">Carbohydrate metabolism</keyword>
<gene>
    <name evidence="10" type="ORF">PGLA1383_LOCUS1951</name>
</gene>
<dbReference type="GO" id="GO:0006006">
    <property type="term" value="P:glucose metabolic process"/>
    <property type="evidence" value="ECO:0007669"/>
    <property type="project" value="UniProtKB-KW"/>
</dbReference>
<dbReference type="Gene3D" id="3.40.50.720">
    <property type="entry name" value="NAD(P)-binding Rossmann-like Domain"/>
    <property type="match status" value="1"/>
</dbReference>
<name>A0A813DBI3_POLGL</name>
<keyword evidence="5" id="KW-0560">Oxidoreductase</keyword>
<protein>
    <recommendedName>
        <fullName evidence="2">glucose-6-phosphate dehydrogenase (NADP(+))</fullName>
        <ecNumber evidence="2">1.1.1.49</ecNumber>
    </recommendedName>
</protein>
<feature type="non-terminal residue" evidence="10">
    <location>
        <position position="1546"/>
    </location>
</feature>
<dbReference type="Gene3D" id="3.30.360.10">
    <property type="entry name" value="Dihydrodipicolinate Reductase, domain 2"/>
    <property type="match status" value="1"/>
</dbReference>
<evidence type="ECO:0000256" key="4">
    <source>
        <dbReference type="ARBA" id="ARBA00022857"/>
    </source>
</evidence>
<dbReference type="SUPFAM" id="SSF55347">
    <property type="entry name" value="Glyceraldehyde-3-phosphate dehydrogenase-like, C-terminal domain"/>
    <property type="match status" value="1"/>
</dbReference>
<comment type="caution">
    <text evidence="10">The sequence shown here is derived from an EMBL/GenBank/DDBJ whole genome shotgun (WGS) entry which is preliminary data.</text>
</comment>
<keyword evidence="11" id="KW-1185">Reference proteome</keyword>
<keyword evidence="4" id="KW-0521">NADP</keyword>
<dbReference type="InterPro" id="IPR022674">
    <property type="entry name" value="G6P_DH_NAD-bd"/>
</dbReference>
<dbReference type="Proteomes" id="UP000654075">
    <property type="component" value="Unassembled WGS sequence"/>
</dbReference>
<dbReference type="OrthoDB" id="60984at2759"/>
<evidence type="ECO:0000256" key="2">
    <source>
        <dbReference type="ARBA" id="ARBA00013019"/>
    </source>
</evidence>
<evidence type="ECO:0000256" key="5">
    <source>
        <dbReference type="ARBA" id="ARBA00023002"/>
    </source>
</evidence>
<dbReference type="EMBL" id="CAJNNV010000548">
    <property type="protein sequence ID" value="CAE8582964.1"/>
    <property type="molecule type" value="Genomic_DNA"/>
</dbReference>
<dbReference type="Pfam" id="PF02781">
    <property type="entry name" value="G6PD_C"/>
    <property type="match status" value="1"/>
</dbReference>
<accession>A0A813DBI3</accession>
<dbReference type="InterPro" id="IPR022675">
    <property type="entry name" value="G6P_DH_C"/>
</dbReference>
<dbReference type="PRINTS" id="PR00079">
    <property type="entry name" value="G6PDHDRGNASE"/>
</dbReference>
<feature type="region of interest" description="Disordered" evidence="7">
    <location>
        <begin position="958"/>
        <end position="977"/>
    </location>
</feature>
<dbReference type="InterPro" id="IPR001282">
    <property type="entry name" value="G6P_DH"/>
</dbReference>
<dbReference type="EC" id="1.1.1.49" evidence="2"/>
<organism evidence="10 11">
    <name type="scientific">Polarella glacialis</name>
    <name type="common">Dinoflagellate</name>
    <dbReference type="NCBI Taxonomy" id="89957"/>
    <lineage>
        <taxon>Eukaryota</taxon>
        <taxon>Sar</taxon>
        <taxon>Alveolata</taxon>
        <taxon>Dinophyceae</taxon>
        <taxon>Suessiales</taxon>
        <taxon>Suessiaceae</taxon>
        <taxon>Polarella</taxon>
    </lineage>
</organism>
<evidence type="ECO:0000259" key="8">
    <source>
        <dbReference type="Pfam" id="PF00479"/>
    </source>
</evidence>
<dbReference type="SUPFAM" id="SSF51735">
    <property type="entry name" value="NAD(P)-binding Rossmann-fold domains"/>
    <property type="match status" value="1"/>
</dbReference>
<evidence type="ECO:0000256" key="3">
    <source>
        <dbReference type="ARBA" id="ARBA00022526"/>
    </source>
</evidence>
<dbReference type="GO" id="GO:0009051">
    <property type="term" value="P:pentose-phosphate shunt, oxidative branch"/>
    <property type="evidence" value="ECO:0007669"/>
    <property type="project" value="TreeGrafter"/>
</dbReference>
<feature type="domain" description="Glucose-6-phosphate dehydrogenase C-terminal" evidence="9">
    <location>
        <begin position="216"/>
        <end position="418"/>
    </location>
</feature>